<organism evidence="1">
    <name type="scientific">bioreactor metagenome</name>
    <dbReference type="NCBI Taxonomy" id="1076179"/>
    <lineage>
        <taxon>unclassified sequences</taxon>
        <taxon>metagenomes</taxon>
        <taxon>ecological metagenomes</taxon>
    </lineage>
</organism>
<name>A0A645GME7_9ZZZZ</name>
<proteinExistence type="predicted"/>
<reference evidence="1" key="1">
    <citation type="submission" date="2019-08" db="EMBL/GenBank/DDBJ databases">
        <authorList>
            <person name="Kucharzyk K."/>
            <person name="Murdoch R.W."/>
            <person name="Higgins S."/>
            <person name="Loffler F."/>
        </authorList>
    </citation>
    <scope>NUCLEOTIDE SEQUENCE</scope>
</reference>
<dbReference type="AlphaFoldDB" id="A0A645GME7"/>
<sequence>MTVETARNTFPHLNEMIPVFFFDKHAHIAAGIASSRQTVKIDYELDIEFLRPLQRFFQIVKFFVEPSIIFREINLRADCAPITDQLSTYQIHVPLPERLQIFIFDGLGSHHAALAAMFRDSFRIFHFPVKINPIGDREKRTDPKRVKIKLYFAMTVLQSHNQSADSGGLRNEVPE</sequence>
<dbReference type="EMBL" id="VSSQ01077254">
    <property type="protein sequence ID" value="MPN27386.1"/>
    <property type="molecule type" value="Genomic_DNA"/>
</dbReference>
<gene>
    <name evidence="1" type="ORF">SDC9_174817</name>
</gene>
<evidence type="ECO:0000313" key="1">
    <source>
        <dbReference type="EMBL" id="MPN27386.1"/>
    </source>
</evidence>
<comment type="caution">
    <text evidence="1">The sequence shown here is derived from an EMBL/GenBank/DDBJ whole genome shotgun (WGS) entry which is preliminary data.</text>
</comment>
<protein>
    <submittedName>
        <fullName evidence="1">Uncharacterized protein</fullName>
    </submittedName>
</protein>
<accession>A0A645GME7</accession>